<accession>A0A8S1XYC3</accession>
<dbReference type="AlphaFoldDB" id="A0A8S1XYC3"/>
<organism evidence="1 2">
    <name type="scientific">Paramecium pentaurelia</name>
    <dbReference type="NCBI Taxonomy" id="43138"/>
    <lineage>
        <taxon>Eukaryota</taxon>
        <taxon>Sar</taxon>
        <taxon>Alveolata</taxon>
        <taxon>Ciliophora</taxon>
        <taxon>Intramacronucleata</taxon>
        <taxon>Oligohymenophorea</taxon>
        <taxon>Peniculida</taxon>
        <taxon>Parameciidae</taxon>
        <taxon>Paramecium</taxon>
    </lineage>
</organism>
<dbReference type="Proteomes" id="UP000689195">
    <property type="component" value="Unassembled WGS sequence"/>
</dbReference>
<proteinExistence type="predicted"/>
<sequence>MEGVLQQSQGVIFSTLRHYRIDSMSQTLNIYDRNLCLKDHPTIQGIAKTTQYLLGLWRSQGNLYIWKSIVKLKYSIIELTYPQTIAEIFKYDRCNFTEIIQIDQLKNEVGSVERVLLVYSFQTSIIPFEMNKLMKQCALRIQQHAMTNQTYLYTINDYEQVGETIILVFIDINYFNPCSRIPDSQFNTLVNINTFLAYNIMEFINFRFELNLMIVLKYLTLSNQKKQERILTKNIEIIL</sequence>
<dbReference type="EMBL" id="CAJJDO010000144">
    <property type="protein sequence ID" value="CAD8206613.1"/>
    <property type="molecule type" value="Genomic_DNA"/>
</dbReference>
<evidence type="ECO:0000313" key="1">
    <source>
        <dbReference type="EMBL" id="CAD8206613.1"/>
    </source>
</evidence>
<gene>
    <name evidence="1" type="ORF">PPENT_87.1.T1440121</name>
</gene>
<comment type="caution">
    <text evidence="1">The sequence shown here is derived from an EMBL/GenBank/DDBJ whole genome shotgun (WGS) entry which is preliminary data.</text>
</comment>
<name>A0A8S1XYC3_9CILI</name>
<protein>
    <submittedName>
        <fullName evidence="1">Uncharacterized protein</fullName>
    </submittedName>
</protein>
<reference evidence="1" key="1">
    <citation type="submission" date="2021-01" db="EMBL/GenBank/DDBJ databases">
        <authorList>
            <consortium name="Genoscope - CEA"/>
            <person name="William W."/>
        </authorList>
    </citation>
    <scope>NUCLEOTIDE SEQUENCE</scope>
</reference>
<evidence type="ECO:0000313" key="2">
    <source>
        <dbReference type="Proteomes" id="UP000689195"/>
    </source>
</evidence>
<keyword evidence="2" id="KW-1185">Reference proteome</keyword>